<evidence type="ECO:0000313" key="2">
    <source>
        <dbReference type="Proteomes" id="UP001195483"/>
    </source>
</evidence>
<dbReference type="AlphaFoldDB" id="A0AAE0VRD3"/>
<accession>A0AAE0VRD3</accession>
<reference evidence="1" key="3">
    <citation type="submission" date="2023-05" db="EMBL/GenBank/DDBJ databases">
        <authorList>
            <person name="Smith C.H."/>
        </authorList>
    </citation>
    <scope>NUCLEOTIDE SEQUENCE</scope>
    <source>
        <strain evidence="1">CHS0354</strain>
        <tissue evidence="1">Mantle</tissue>
    </source>
</reference>
<dbReference type="Proteomes" id="UP001195483">
    <property type="component" value="Unassembled WGS sequence"/>
</dbReference>
<reference evidence="1" key="2">
    <citation type="journal article" date="2021" name="Genome Biol. Evol.">
        <title>Developing a high-quality reference genome for a parasitic bivalve with doubly uniparental inheritance (Bivalvia: Unionida).</title>
        <authorList>
            <person name="Smith C.H."/>
        </authorList>
    </citation>
    <scope>NUCLEOTIDE SEQUENCE</scope>
    <source>
        <strain evidence="1">CHS0354</strain>
        <tissue evidence="1">Mantle</tissue>
    </source>
</reference>
<keyword evidence="2" id="KW-1185">Reference proteome</keyword>
<proteinExistence type="predicted"/>
<evidence type="ECO:0000313" key="1">
    <source>
        <dbReference type="EMBL" id="KAK3587384.1"/>
    </source>
</evidence>
<organism evidence="1 2">
    <name type="scientific">Potamilus streckersoni</name>
    <dbReference type="NCBI Taxonomy" id="2493646"/>
    <lineage>
        <taxon>Eukaryota</taxon>
        <taxon>Metazoa</taxon>
        <taxon>Spiralia</taxon>
        <taxon>Lophotrochozoa</taxon>
        <taxon>Mollusca</taxon>
        <taxon>Bivalvia</taxon>
        <taxon>Autobranchia</taxon>
        <taxon>Heteroconchia</taxon>
        <taxon>Palaeoheterodonta</taxon>
        <taxon>Unionida</taxon>
        <taxon>Unionoidea</taxon>
        <taxon>Unionidae</taxon>
        <taxon>Ambleminae</taxon>
        <taxon>Lampsilini</taxon>
        <taxon>Potamilus</taxon>
    </lineage>
</organism>
<dbReference type="EMBL" id="JAEAOA010001725">
    <property type="protein sequence ID" value="KAK3587384.1"/>
    <property type="molecule type" value="Genomic_DNA"/>
</dbReference>
<gene>
    <name evidence="1" type="ORF">CHS0354_028758</name>
</gene>
<name>A0AAE0VRD3_9BIVA</name>
<comment type="caution">
    <text evidence="1">The sequence shown here is derived from an EMBL/GenBank/DDBJ whole genome shotgun (WGS) entry which is preliminary data.</text>
</comment>
<reference evidence="1" key="1">
    <citation type="journal article" date="2021" name="Genome Biol. Evol.">
        <title>A High-Quality Reference Genome for a Parasitic Bivalve with Doubly Uniparental Inheritance (Bivalvia: Unionida).</title>
        <authorList>
            <person name="Smith C.H."/>
        </authorList>
    </citation>
    <scope>NUCLEOTIDE SEQUENCE</scope>
    <source>
        <strain evidence="1">CHS0354</strain>
    </source>
</reference>
<protein>
    <submittedName>
        <fullName evidence="1">Uncharacterized protein</fullName>
    </submittedName>
</protein>
<sequence>MNLTRQTKISSSKHNYEQRVTTWLPPITDDISFKHTPSIWSYDSLPYVYHDRWLNEHAQSSFQDNYFA</sequence>